<dbReference type="PANTHER" id="PTHR21068:SF36">
    <property type="entry name" value="SENESCENCE_DEHYDRATION-ASSOCIATED PROTEIN-LIKE PROTEIN"/>
    <property type="match status" value="1"/>
</dbReference>
<evidence type="ECO:0000313" key="3">
    <source>
        <dbReference type="Proteomes" id="UP000237347"/>
    </source>
</evidence>
<reference evidence="2 3" key="1">
    <citation type="journal article" date="2018" name="Sci. Data">
        <title>The draft genome sequence of cork oak.</title>
        <authorList>
            <person name="Ramos A.M."/>
            <person name="Usie A."/>
            <person name="Barbosa P."/>
            <person name="Barros P.M."/>
            <person name="Capote T."/>
            <person name="Chaves I."/>
            <person name="Simoes F."/>
            <person name="Abreu I."/>
            <person name="Carrasquinho I."/>
            <person name="Faro C."/>
            <person name="Guimaraes J.B."/>
            <person name="Mendonca D."/>
            <person name="Nobrega F."/>
            <person name="Rodrigues L."/>
            <person name="Saibo N.J.M."/>
            <person name="Varela M.C."/>
            <person name="Egas C."/>
            <person name="Matos J."/>
            <person name="Miguel C.M."/>
            <person name="Oliveira M.M."/>
            <person name="Ricardo C.P."/>
            <person name="Goncalves S."/>
        </authorList>
    </citation>
    <scope>NUCLEOTIDE SEQUENCE [LARGE SCALE GENOMIC DNA]</scope>
    <source>
        <strain evidence="3">cv. HL8</strain>
    </source>
</reference>
<dbReference type="InterPro" id="IPR045036">
    <property type="entry name" value="Spartin-like"/>
</dbReference>
<dbReference type="Pfam" id="PF06911">
    <property type="entry name" value="Senescence"/>
    <property type="match status" value="1"/>
</dbReference>
<dbReference type="PANTHER" id="PTHR21068">
    <property type="entry name" value="SPARTIN"/>
    <property type="match status" value="1"/>
</dbReference>
<proteinExistence type="predicted"/>
<dbReference type="InterPro" id="IPR009686">
    <property type="entry name" value="Senescence/spartin_C"/>
</dbReference>
<keyword evidence="3" id="KW-1185">Reference proteome</keyword>
<dbReference type="AlphaFoldDB" id="A0AAW0KRN7"/>
<dbReference type="EMBL" id="PKMF04000228">
    <property type="protein sequence ID" value="KAK7842057.1"/>
    <property type="molecule type" value="Genomic_DNA"/>
</dbReference>
<evidence type="ECO:0000313" key="2">
    <source>
        <dbReference type="EMBL" id="KAK7842057.1"/>
    </source>
</evidence>
<organism evidence="2 3">
    <name type="scientific">Quercus suber</name>
    <name type="common">Cork oak</name>
    <dbReference type="NCBI Taxonomy" id="58331"/>
    <lineage>
        <taxon>Eukaryota</taxon>
        <taxon>Viridiplantae</taxon>
        <taxon>Streptophyta</taxon>
        <taxon>Embryophyta</taxon>
        <taxon>Tracheophyta</taxon>
        <taxon>Spermatophyta</taxon>
        <taxon>Magnoliopsida</taxon>
        <taxon>eudicotyledons</taxon>
        <taxon>Gunneridae</taxon>
        <taxon>Pentapetalae</taxon>
        <taxon>rosids</taxon>
        <taxon>fabids</taxon>
        <taxon>Fagales</taxon>
        <taxon>Fagaceae</taxon>
        <taxon>Quercus</taxon>
    </lineage>
</organism>
<protein>
    <submittedName>
        <fullName evidence="2">Senescence/dehydration-associated protein</fullName>
    </submittedName>
</protein>
<gene>
    <name evidence="2" type="ORF">CFP56_014371</name>
</gene>
<dbReference type="Proteomes" id="UP000237347">
    <property type="component" value="Unassembled WGS sequence"/>
</dbReference>
<evidence type="ECO:0000259" key="1">
    <source>
        <dbReference type="Pfam" id="PF06911"/>
    </source>
</evidence>
<feature type="domain" description="Senescence" evidence="1">
    <location>
        <begin position="5"/>
        <end position="54"/>
    </location>
</feature>
<name>A0AAW0KRN7_QUESU</name>
<sequence length="97" mass="10871">MMPGEVLLASLDAVNKILDAAEVAEIQALSATSRATTRMVTKRFGESAGEATEDDFYFFYPSFQILVHNIYIHFDGNTFANAKVREIDLQGCQLWLH</sequence>
<dbReference type="GO" id="GO:0005886">
    <property type="term" value="C:plasma membrane"/>
    <property type="evidence" value="ECO:0007669"/>
    <property type="project" value="TreeGrafter"/>
</dbReference>
<comment type="caution">
    <text evidence="2">The sequence shown here is derived from an EMBL/GenBank/DDBJ whole genome shotgun (WGS) entry which is preliminary data.</text>
</comment>
<accession>A0AAW0KRN7</accession>